<gene>
    <name evidence="1" type="ORF">O6H91_01G070900</name>
</gene>
<dbReference type="EMBL" id="CM055092">
    <property type="protein sequence ID" value="KAJ7569299.1"/>
    <property type="molecule type" value="Genomic_DNA"/>
</dbReference>
<accession>A0ACC2ES43</accession>
<keyword evidence="2" id="KW-1185">Reference proteome</keyword>
<protein>
    <submittedName>
        <fullName evidence="1">Uncharacterized protein</fullName>
    </submittedName>
</protein>
<evidence type="ECO:0000313" key="1">
    <source>
        <dbReference type="EMBL" id="KAJ7569299.1"/>
    </source>
</evidence>
<proteinExistence type="predicted"/>
<sequence>MFFDLGEFLKKIEDWLTGEDKQHSVNVHLDPVLLVPGIGGSILNAVTDQGGKEHVWVRLFNANDEFQSKLWSLFDPSTGTTKSLCPDITIDVPDDRYGLYCCDILDPGLLIRLNVVYYFHDLIQKMLEWGYEEGSTLFGFGYDFRQSNRLSDAMDGFKLKLETIYEKSDGKKVNVISHSMGGLVVKSFMALHGEIFEKCVNSWIAVAAPFQGAPGYITDALLTGVQFVKGWQQDLFIEKWTTHQLLIECPSVYELMSSPQFDWKKLPELQVWSKKVNGDGEISVKFESFGPEDAPTMMKAALKDNTLVYESRTIPLPFNSIILEWANETRKLWHSAALPKGVSFYNLYGTSTTTPFDACYGSEEFPIEDLKDILHTEANFRYVDGDGTVPAESAMADQLDAVERVGVPGTHRGLLSDERVFRVLKHWLKAGEPDPFYDPMIDYVIIPTMAEFEEHKNQHVTLSTNTKVHVFPLPVHDDFPDQKTEHKYITALVSGYDCNPDARAEAHATVSYWGHHRRDSQDKSFEVSTTGVAEGRDAQMTHLLLEQAIASASEKAIVANA</sequence>
<reference evidence="2" key="1">
    <citation type="journal article" date="2024" name="Proc. Natl. Acad. Sci. U.S.A.">
        <title>Extraordinary preservation of gene collinearity over three hundred million years revealed in homosporous lycophytes.</title>
        <authorList>
            <person name="Li C."/>
            <person name="Wickell D."/>
            <person name="Kuo L.Y."/>
            <person name="Chen X."/>
            <person name="Nie B."/>
            <person name="Liao X."/>
            <person name="Peng D."/>
            <person name="Ji J."/>
            <person name="Jenkins J."/>
            <person name="Williams M."/>
            <person name="Shu S."/>
            <person name="Plott C."/>
            <person name="Barry K."/>
            <person name="Rajasekar S."/>
            <person name="Grimwood J."/>
            <person name="Han X."/>
            <person name="Sun S."/>
            <person name="Hou Z."/>
            <person name="He W."/>
            <person name="Dai G."/>
            <person name="Sun C."/>
            <person name="Schmutz J."/>
            <person name="Leebens-Mack J.H."/>
            <person name="Li F.W."/>
            <person name="Wang L."/>
        </authorList>
    </citation>
    <scope>NUCLEOTIDE SEQUENCE [LARGE SCALE GENOMIC DNA]</scope>
    <source>
        <strain evidence="2">cv. PW_Plant_1</strain>
    </source>
</reference>
<comment type="caution">
    <text evidence="1">The sequence shown here is derived from an EMBL/GenBank/DDBJ whole genome shotgun (WGS) entry which is preliminary data.</text>
</comment>
<dbReference type="Proteomes" id="UP001162992">
    <property type="component" value="Chromosome 1"/>
</dbReference>
<evidence type="ECO:0000313" key="2">
    <source>
        <dbReference type="Proteomes" id="UP001162992"/>
    </source>
</evidence>
<organism evidence="1 2">
    <name type="scientific">Diphasiastrum complanatum</name>
    <name type="common">Issler's clubmoss</name>
    <name type="synonym">Lycopodium complanatum</name>
    <dbReference type="NCBI Taxonomy" id="34168"/>
    <lineage>
        <taxon>Eukaryota</taxon>
        <taxon>Viridiplantae</taxon>
        <taxon>Streptophyta</taxon>
        <taxon>Embryophyta</taxon>
        <taxon>Tracheophyta</taxon>
        <taxon>Lycopodiopsida</taxon>
        <taxon>Lycopodiales</taxon>
        <taxon>Lycopodiaceae</taxon>
        <taxon>Lycopodioideae</taxon>
        <taxon>Diphasiastrum</taxon>
    </lineage>
</organism>
<name>A0ACC2ES43_DIPCM</name>